<dbReference type="RefSeq" id="WP_137029099.1">
    <property type="nucleotide sequence ID" value="NZ_SZNK01000001.1"/>
</dbReference>
<gene>
    <name evidence="1" type="ORF">E8L90_09035</name>
</gene>
<evidence type="ECO:0000313" key="1">
    <source>
        <dbReference type="EMBL" id="TKI55579.1"/>
    </source>
</evidence>
<accession>A0A4U2Y538</accession>
<reference evidence="1 2" key="1">
    <citation type="submission" date="2019-04" db="EMBL/GenBank/DDBJ databases">
        <title>Whole genome sequencing of Brevibacillus sp. TGS2-1.</title>
        <authorList>
            <person name="Choi A."/>
        </authorList>
    </citation>
    <scope>NUCLEOTIDE SEQUENCE [LARGE SCALE GENOMIC DNA]</scope>
    <source>
        <strain evidence="1 2">TGS2-1</strain>
    </source>
</reference>
<proteinExistence type="predicted"/>
<dbReference type="Proteomes" id="UP000307841">
    <property type="component" value="Unassembled WGS sequence"/>
</dbReference>
<dbReference type="OrthoDB" id="9803871at2"/>
<dbReference type="InterPro" id="IPR015422">
    <property type="entry name" value="PyrdxlP-dep_Trfase_small"/>
</dbReference>
<comment type="caution">
    <text evidence="1">The sequence shown here is derived from an EMBL/GenBank/DDBJ whole genome shotgun (WGS) entry which is preliminary data.</text>
</comment>
<protein>
    <submittedName>
        <fullName evidence="1">Uncharacterized protein</fullName>
    </submittedName>
</protein>
<dbReference type="AlphaFoldDB" id="A0A4U2Y538"/>
<dbReference type="InterPro" id="IPR015424">
    <property type="entry name" value="PyrdxlP-dep_Trfase"/>
</dbReference>
<dbReference type="SUPFAM" id="SSF53383">
    <property type="entry name" value="PLP-dependent transferases"/>
    <property type="match status" value="1"/>
</dbReference>
<sequence>MFLYLCIADKHKANSIQIAISQPGSLRIGTTEVTRFGMKEQEMDTIADLIVSVLSGREKPEVVQSTPYARVQTLAYDAFSSRKWTLILDNVISFRK</sequence>
<dbReference type="Gene3D" id="3.90.1150.10">
    <property type="entry name" value="Aspartate Aminotransferase, domain 1"/>
    <property type="match status" value="1"/>
</dbReference>
<evidence type="ECO:0000313" key="2">
    <source>
        <dbReference type="Proteomes" id="UP000307841"/>
    </source>
</evidence>
<keyword evidence="2" id="KW-1185">Reference proteome</keyword>
<dbReference type="EMBL" id="SZNK01000001">
    <property type="protein sequence ID" value="TKI55579.1"/>
    <property type="molecule type" value="Genomic_DNA"/>
</dbReference>
<organism evidence="1 2">
    <name type="scientific">Brevibacillus antibioticus</name>
    <dbReference type="NCBI Taxonomy" id="2570228"/>
    <lineage>
        <taxon>Bacteria</taxon>
        <taxon>Bacillati</taxon>
        <taxon>Bacillota</taxon>
        <taxon>Bacilli</taxon>
        <taxon>Bacillales</taxon>
        <taxon>Paenibacillaceae</taxon>
        <taxon>Brevibacillus</taxon>
    </lineage>
</organism>
<name>A0A4U2Y538_9BACL</name>